<accession>A0A5A7NWN8</accession>
<dbReference type="AlphaFoldDB" id="A0A5A7NWN8"/>
<gene>
    <name evidence="1" type="ORF">STAS_00437</name>
</gene>
<protein>
    <submittedName>
        <fullName evidence="1">Uncharacterized protein</fullName>
    </submittedName>
</protein>
<dbReference type="Proteomes" id="UP000325081">
    <property type="component" value="Unassembled WGS sequence"/>
</dbReference>
<name>A0A5A7NWN8_STRAF</name>
<evidence type="ECO:0000313" key="1">
    <source>
        <dbReference type="EMBL" id="GER24890.1"/>
    </source>
</evidence>
<reference evidence="2" key="1">
    <citation type="journal article" date="2019" name="Curr. Biol.">
        <title>Genome Sequence of Striga asiatica Provides Insight into the Evolution of Plant Parasitism.</title>
        <authorList>
            <person name="Yoshida S."/>
            <person name="Kim S."/>
            <person name="Wafula E.K."/>
            <person name="Tanskanen J."/>
            <person name="Kim Y.M."/>
            <person name="Honaas L."/>
            <person name="Yang Z."/>
            <person name="Spallek T."/>
            <person name="Conn C.E."/>
            <person name="Ichihashi Y."/>
            <person name="Cheong K."/>
            <person name="Cui S."/>
            <person name="Der J.P."/>
            <person name="Gundlach H."/>
            <person name="Jiao Y."/>
            <person name="Hori C."/>
            <person name="Ishida J.K."/>
            <person name="Kasahara H."/>
            <person name="Kiba T."/>
            <person name="Kim M.S."/>
            <person name="Koo N."/>
            <person name="Laohavisit A."/>
            <person name="Lee Y.H."/>
            <person name="Lumba S."/>
            <person name="McCourt P."/>
            <person name="Mortimer J.C."/>
            <person name="Mutuku J.M."/>
            <person name="Nomura T."/>
            <person name="Sasaki-Sekimoto Y."/>
            <person name="Seto Y."/>
            <person name="Wang Y."/>
            <person name="Wakatake T."/>
            <person name="Sakakibara H."/>
            <person name="Demura T."/>
            <person name="Yamaguchi S."/>
            <person name="Yoneyama K."/>
            <person name="Manabe R.I."/>
            <person name="Nelson D.C."/>
            <person name="Schulman A.H."/>
            <person name="Timko M.P."/>
            <person name="dePamphilis C.W."/>
            <person name="Choi D."/>
            <person name="Shirasu K."/>
        </authorList>
    </citation>
    <scope>NUCLEOTIDE SEQUENCE [LARGE SCALE GENOMIC DNA]</scope>
    <source>
        <strain evidence="2">cv. UVA1</strain>
    </source>
</reference>
<organism evidence="1 2">
    <name type="scientific">Striga asiatica</name>
    <name type="common">Asiatic witchweed</name>
    <name type="synonym">Buchnera asiatica</name>
    <dbReference type="NCBI Taxonomy" id="4170"/>
    <lineage>
        <taxon>Eukaryota</taxon>
        <taxon>Viridiplantae</taxon>
        <taxon>Streptophyta</taxon>
        <taxon>Embryophyta</taxon>
        <taxon>Tracheophyta</taxon>
        <taxon>Spermatophyta</taxon>
        <taxon>Magnoliopsida</taxon>
        <taxon>eudicotyledons</taxon>
        <taxon>Gunneridae</taxon>
        <taxon>Pentapetalae</taxon>
        <taxon>asterids</taxon>
        <taxon>lamiids</taxon>
        <taxon>Lamiales</taxon>
        <taxon>Orobanchaceae</taxon>
        <taxon>Buchnereae</taxon>
        <taxon>Striga</taxon>
    </lineage>
</organism>
<proteinExistence type="predicted"/>
<evidence type="ECO:0000313" key="2">
    <source>
        <dbReference type="Proteomes" id="UP000325081"/>
    </source>
</evidence>
<comment type="caution">
    <text evidence="1">The sequence shown here is derived from an EMBL/GenBank/DDBJ whole genome shotgun (WGS) entry which is preliminary data.</text>
</comment>
<sequence length="131" mass="14180">MGKKMFRGPYGVKLGADFEDCKCAVYWKTNMGQILPLQTTSIQIADLLAREFELQIHSLGKPPLAVATAALLISGAGQPDAEPQLSLLKPQPLAPTGTQHAIRHYRLQLEILKGGEEKGRKMGKGGRVCLG</sequence>
<dbReference type="EMBL" id="BKCP01000001">
    <property type="protein sequence ID" value="GER24890.1"/>
    <property type="molecule type" value="Genomic_DNA"/>
</dbReference>
<keyword evidence="2" id="KW-1185">Reference proteome</keyword>